<reference evidence="1" key="1">
    <citation type="submission" date="2023-03" db="EMBL/GenBank/DDBJ databases">
        <authorList>
            <person name="Julca I."/>
        </authorList>
    </citation>
    <scope>NUCLEOTIDE SEQUENCE</scope>
</reference>
<name>A0AAV1C595_OLDCO</name>
<evidence type="ECO:0000313" key="1">
    <source>
        <dbReference type="EMBL" id="CAI9089829.1"/>
    </source>
</evidence>
<proteinExistence type="predicted"/>
<protein>
    <submittedName>
        <fullName evidence="1">OLC1v1024473C1</fullName>
    </submittedName>
</protein>
<organism evidence="1 2">
    <name type="scientific">Oldenlandia corymbosa var. corymbosa</name>
    <dbReference type="NCBI Taxonomy" id="529605"/>
    <lineage>
        <taxon>Eukaryota</taxon>
        <taxon>Viridiplantae</taxon>
        <taxon>Streptophyta</taxon>
        <taxon>Embryophyta</taxon>
        <taxon>Tracheophyta</taxon>
        <taxon>Spermatophyta</taxon>
        <taxon>Magnoliopsida</taxon>
        <taxon>eudicotyledons</taxon>
        <taxon>Gunneridae</taxon>
        <taxon>Pentapetalae</taxon>
        <taxon>asterids</taxon>
        <taxon>lamiids</taxon>
        <taxon>Gentianales</taxon>
        <taxon>Rubiaceae</taxon>
        <taxon>Rubioideae</taxon>
        <taxon>Spermacoceae</taxon>
        <taxon>Hedyotis-Oldenlandia complex</taxon>
        <taxon>Oldenlandia</taxon>
    </lineage>
</organism>
<dbReference type="AlphaFoldDB" id="A0AAV1C595"/>
<keyword evidence="2" id="KW-1185">Reference proteome</keyword>
<accession>A0AAV1C595</accession>
<dbReference type="EMBL" id="OX459118">
    <property type="protein sequence ID" value="CAI9089829.1"/>
    <property type="molecule type" value="Genomic_DNA"/>
</dbReference>
<dbReference type="Proteomes" id="UP001161247">
    <property type="component" value="Chromosome 1"/>
</dbReference>
<gene>
    <name evidence="1" type="ORF">OLC1_LOCUS2100</name>
</gene>
<sequence length="292" mass="31016">MQKPSSLKGQAIFSNRLHQFGCYDWLDAADGDLSTAVVAVTTESAITDAYPAVLFTASRVSASRSVDNTICAVESAQSHRPPIESYEIQLSSTSVQQDIQLPSGLIQRVWSQSKQPQQTDQSVMLLQSQQLTQYLELVQQQSTAKLQPSYSLPMESQSIHEMSRSVQCTTAIGSTSVDSAISSAIQVNRSICSTDPTTTGTISTRAAIGYTNSANATTIIGKVRMDTVITGVARRVAIAIKSVSASVTIGSEKPVILSTLSADLTIVGSKTSTRTDTIARIGGVAFAESPGF</sequence>
<evidence type="ECO:0000313" key="2">
    <source>
        <dbReference type="Proteomes" id="UP001161247"/>
    </source>
</evidence>